<keyword evidence="2" id="KW-0560">Oxidoreductase</keyword>
<comment type="caution">
    <text evidence="4">The sequence shown here is derived from an EMBL/GenBank/DDBJ whole genome shotgun (WGS) entry which is preliminary data.</text>
</comment>
<dbReference type="InterPro" id="IPR002347">
    <property type="entry name" value="SDR_fam"/>
</dbReference>
<evidence type="ECO:0000256" key="1">
    <source>
        <dbReference type="ARBA" id="ARBA00006484"/>
    </source>
</evidence>
<organism evidence="4 5">
    <name type="scientific">Seminavis robusta</name>
    <dbReference type="NCBI Taxonomy" id="568900"/>
    <lineage>
        <taxon>Eukaryota</taxon>
        <taxon>Sar</taxon>
        <taxon>Stramenopiles</taxon>
        <taxon>Ochrophyta</taxon>
        <taxon>Bacillariophyta</taxon>
        <taxon>Bacillariophyceae</taxon>
        <taxon>Bacillariophycidae</taxon>
        <taxon>Naviculales</taxon>
        <taxon>Naviculaceae</taxon>
        <taxon>Seminavis</taxon>
    </lineage>
</organism>
<dbReference type="SUPFAM" id="SSF51735">
    <property type="entry name" value="NAD(P)-binding Rossmann-fold domains"/>
    <property type="match status" value="1"/>
</dbReference>
<proteinExistence type="inferred from homology"/>
<dbReference type="PROSITE" id="PS00061">
    <property type="entry name" value="ADH_SHORT"/>
    <property type="match status" value="1"/>
</dbReference>
<comment type="similarity">
    <text evidence="1 3">Belongs to the short-chain dehydrogenases/reductases (SDR) family.</text>
</comment>
<evidence type="ECO:0000313" key="5">
    <source>
        <dbReference type="Proteomes" id="UP001153069"/>
    </source>
</evidence>
<dbReference type="PANTHER" id="PTHR44169">
    <property type="entry name" value="NADPH-DEPENDENT 1-ACYLDIHYDROXYACETONE PHOSPHATE REDUCTASE"/>
    <property type="match status" value="1"/>
</dbReference>
<reference evidence="4" key="1">
    <citation type="submission" date="2020-06" db="EMBL/GenBank/DDBJ databases">
        <authorList>
            <consortium name="Plant Systems Biology data submission"/>
        </authorList>
    </citation>
    <scope>NUCLEOTIDE SEQUENCE</scope>
    <source>
        <strain evidence="4">D6</strain>
    </source>
</reference>
<sequence>MSKYPIKDKVVLITGASRGIGLALVEAFLESESAKVYAAVRTLETAQPLVDKYKDRVVPLYMDLNKAESITAAAGIATDVDIVINNAGILSYTTPTASDAVAQLQHEMEVNVYGFIHVAQAFAPLLKEGGILCQINSVGSLRCPIPSVSTYAASKAAAFTMTQALRTSLKEQGTFVMSVHPGPVATDMISQRGDLKRADIASADSVAKEVVKSMQAGEFLCFPDELSKSLSKAYQPFADYVFEQGNVY</sequence>
<dbReference type="Pfam" id="PF00106">
    <property type="entry name" value="adh_short"/>
    <property type="match status" value="1"/>
</dbReference>
<evidence type="ECO:0000313" key="4">
    <source>
        <dbReference type="EMBL" id="CAB9506699.1"/>
    </source>
</evidence>
<gene>
    <name evidence="4" type="ORF">SEMRO_275_G105850.1</name>
</gene>
<dbReference type="Gene3D" id="3.40.50.720">
    <property type="entry name" value="NAD(P)-binding Rossmann-like Domain"/>
    <property type="match status" value="1"/>
</dbReference>
<dbReference type="OrthoDB" id="42421at2759"/>
<dbReference type="NCBIfam" id="NF006120">
    <property type="entry name" value="PRK08264.1-6"/>
    <property type="match status" value="1"/>
</dbReference>
<protein>
    <submittedName>
        <fullName evidence="4">3alpha-hydroxy bile acid-CoA-ester 3-dehydrogenase</fullName>
    </submittedName>
</protein>
<dbReference type="PANTHER" id="PTHR44169:SF6">
    <property type="entry name" value="NADPH-DEPENDENT 1-ACYLDIHYDROXYACETONE PHOSPHATE REDUCTASE"/>
    <property type="match status" value="1"/>
</dbReference>
<accession>A0A9N8DTF4</accession>
<keyword evidence="5" id="KW-1185">Reference proteome</keyword>
<dbReference type="AlphaFoldDB" id="A0A9N8DTF4"/>
<evidence type="ECO:0000256" key="3">
    <source>
        <dbReference type="RuleBase" id="RU000363"/>
    </source>
</evidence>
<dbReference type="InterPro" id="IPR020904">
    <property type="entry name" value="Sc_DH/Rdtase_CS"/>
</dbReference>
<dbReference type="InterPro" id="IPR036291">
    <property type="entry name" value="NAD(P)-bd_dom_sf"/>
</dbReference>
<dbReference type="EMBL" id="CAICTM010000274">
    <property type="protein sequence ID" value="CAB9506699.1"/>
    <property type="molecule type" value="Genomic_DNA"/>
</dbReference>
<evidence type="ECO:0000256" key="2">
    <source>
        <dbReference type="ARBA" id="ARBA00023002"/>
    </source>
</evidence>
<dbReference type="Proteomes" id="UP001153069">
    <property type="component" value="Unassembled WGS sequence"/>
</dbReference>
<name>A0A9N8DTF4_9STRA</name>
<dbReference type="PRINTS" id="PR00080">
    <property type="entry name" value="SDRFAMILY"/>
</dbReference>
<dbReference type="PRINTS" id="PR00081">
    <property type="entry name" value="GDHRDH"/>
</dbReference>
<dbReference type="GO" id="GO:0016491">
    <property type="term" value="F:oxidoreductase activity"/>
    <property type="evidence" value="ECO:0007669"/>
    <property type="project" value="UniProtKB-KW"/>
</dbReference>